<dbReference type="PATRIC" id="fig|1191523.3.peg.1541"/>
<dbReference type="OrthoDB" id="9806579at2"/>
<dbReference type="Gene3D" id="3.60.120.10">
    <property type="entry name" value="Anthranilate synthase"/>
    <property type="match status" value="1"/>
</dbReference>
<proteinExistence type="inferred from homology"/>
<evidence type="ECO:0000256" key="4">
    <source>
        <dbReference type="ARBA" id="ARBA00023235"/>
    </source>
</evidence>
<dbReference type="STRING" id="1191523.MROS_1451"/>
<dbReference type="RefSeq" id="WP_014856122.1">
    <property type="nucleotide sequence ID" value="NC_018178.1"/>
</dbReference>
<evidence type="ECO:0000256" key="2">
    <source>
        <dbReference type="ARBA" id="ARBA00005297"/>
    </source>
</evidence>
<dbReference type="EMBL" id="CP003557">
    <property type="protein sequence ID" value="AFN74688.1"/>
    <property type="molecule type" value="Genomic_DNA"/>
</dbReference>
<feature type="domain" description="Chorismate-utilising enzyme C-terminal" evidence="6">
    <location>
        <begin position="182"/>
        <end position="434"/>
    </location>
</feature>
<dbReference type="HOGENOM" id="CLU_006493_8_4_10"/>
<dbReference type="PANTHER" id="PTHR42839:SF2">
    <property type="entry name" value="ISOCHORISMATE SYNTHASE ENTC"/>
    <property type="match status" value="1"/>
</dbReference>
<evidence type="ECO:0000313" key="8">
    <source>
        <dbReference type="Proteomes" id="UP000009011"/>
    </source>
</evidence>
<dbReference type="AlphaFoldDB" id="I7A0A1"/>
<sequence>MRKLNITLIYNNKNFLEFINSSNIIRSYNNTVYSYIEEIDSNSYKSLFQEIKDTGSWFYFNTPFENKSYLAFGNLFENETEKISRHEFSADIRIPTFFGGAMFPIPRKTDLWSDFKTEEWFVPEFILMKYESKYFLTTNLNDSLLNIPDVSNRLSRRLKELTEAVERNEKHTELNSGQVDYNTWRMQIDAALDQIKSGYVDKVVLARYLVKTLKKEAEVSQIILNLEERYPDCYIYLWRRKGSLFFGASPEKFISIRESKLSIDALAGSAKRGKDKNEDEEIAEALLNDSKNLFEHNAVLSYILDRIKDYASDIKHPERPRIKKLRNIQHLWTPVTAVINKEVPAGDLTKRLFPTPAVCGLPKERALGLIKKLETFDRGLYSGILGWKDAEGNAELTVSIRSGLLRNNFVYLFAGCGIVDGSDSKEEFKETELKLKPILNLFYS</sequence>
<dbReference type="InterPro" id="IPR005801">
    <property type="entry name" value="ADC_synthase"/>
</dbReference>
<accession>I7A0A1</accession>
<dbReference type="InterPro" id="IPR015890">
    <property type="entry name" value="Chorismate_C"/>
</dbReference>
<keyword evidence="4" id="KW-0413">Isomerase</keyword>
<dbReference type="NCBIfam" id="TIGR00543">
    <property type="entry name" value="isochor_syn"/>
    <property type="match status" value="1"/>
</dbReference>
<keyword evidence="8" id="KW-1185">Reference proteome</keyword>
<evidence type="ECO:0000256" key="3">
    <source>
        <dbReference type="ARBA" id="ARBA00012824"/>
    </source>
</evidence>
<organism evidence="7 8">
    <name type="scientific">Melioribacter roseus (strain DSM 23840 / JCM 17771 / VKM B-2668 / P3M-2)</name>
    <dbReference type="NCBI Taxonomy" id="1191523"/>
    <lineage>
        <taxon>Bacteria</taxon>
        <taxon>Pseudomonadati</taxon>
        <taxon>Ignavibacteriota</taxon>
        <taxon>Ignavibacteria</taxon>
        <taxon>Ignavibacteriales</taxon>
        <taxon>Melioribacteraceae</taxon>
        <taxon>Melioribacter</taxon>
    </lineage>
</organism>
<evidence type="ECO:0000259" key="6">
    <source>
        <dbReference type="Pfam" id="PF00425"/>
    </source>
</evidence>
<evidence type="ECO:0000256" key="1">
    <source>
        <dbReference type="ARBA" id="ARBA00000799"/>
    </source>
</evidence>
<name>I7A0A1_MELRP</name>
<dbReference type="EC" id="5.4.4.2" evidence="3"/>
<evidence type="ECO:0000313" key="7">
    <source>
        <dbReference type="EMBL" id="AFN74688.1"/>
    </source>
</evidence>
<dbReference type="eggNOG" id="COG1169">
    <property type="taxonomic scope" value="Bacteria"/>
</dbReference>
<dbReference type="Proteomes" id="UP000009011">
    <property type="component" value="Chromosome"/>
</dbReference>
<reference evidence="7 8" key="1">
    <citation type="journal article" date="2013" name="PLoS ONE">
        <title>Genomic analysis of Melioribacter roseus, facultatively anaerobic organotrophic bacterium representing a novel deep lineage within Bacteriodetes/Chlorobi group.</title>
        <authorList>
            <person name="Kadnikov V.V."/>
            <person name="Mardanov A.V."/>
            <person name="Podosokorskaya O.A."/>
            <person name="Gavrilov S.N."/>
            <person name="Kublanov I.V."/>
            <person name="Beletsky A.V."/>
            <person name="Bonch-Osmolovskaya E.A."/>
            <person name="Ravin N.V."/>
        </authorList>
    </citation>
    <scope>NUCLEOTIDE SEQUENCE [LARGE SCALE GENOMIC DNA]</scope>
    <source>
        <strain evidence="8">JCM 17771 / P3M-2</strain>
    </source>
</reference>
<dbReference type="PANTHER" id="PTHR42839">
    <property type="entry name" value="ISOCHORISMATE SYNTHASE ENTC"/>
    <property type="match status" value="1"/>
</dbReference>
<comment type="catalytic activity">
    <reaction evidence="1">
        <text>chorismate = isochorismate</text>
        <dbReference type="Rhea" id="RHEA:18985"/>
        <dbReference type="ChEBI" id="CHEBI:29748"/>
        <dbReference type="ChEBI" id="CHEBI:29780"/>
        <dbReference type="EC" id="5.4.4.2"/>
    </reaction>
</comment>
<dbReference type="SUPFAM" id="SSF56322">
    <property type="entry name" value="ADC synthase"/>
    <property type="match status" value="1"/>
</dbReference>
<gene>
    <name evidence="7" type="ordered locus">MROS_1451</name>
</gene>
<comment type="similarity">
    <text evidence="2">Belongs to the isochorismate synthase family.</text>
</comment>
<dbReference type="Pfam" id="PF00425">
    <property type="entry name" value="Chorismate_bind"/>
    <property type="match status" value="1"/>
</dbReference>
<dbReference type="KEGG" id="mro:MROS_1451"/>
<protein>
    <recommendedName>
        <fullName evidence="3">isochorismate synthase</fullName>
        <ecNumber evidence="3">5.4.4.2</ecNumber>
    </recommendedName>
    <alternativeName>
        <fullName evidence="5">Isochorismate mutase</fullName>
    </alternativeName>
</protein>
<dbReference type="InterPro" id="IPR004561">
    <property type="entry name" value="IsoChor_synthase"/>
</dbReference>
<dbReference type="GO" id="GO:0008909">
    <property type="term" value="F:isochorismate synthase activity"/>
    <property type="evidence" value="ECO:0007669"/>
    <property type="project" value="UniProtKB-EC"/>
</dbReference>
<evidence type="ECO:0000256" key="5">
    <source>
        <dbReference type="ARBA" id="ARBA00041564"/>
    </source>
</evidence>